<comment type="caution">
    <text evidence="9">The sequence shown here is derived from an EMBL/GenBank/DDBJ whole genome shotgun (WGS) entry which is preliminary data.</text>
</comment>
<dbReference type="InterPro" id="IPR016161">
    <property type="entry name" value="Ald_DH/histidinol_DH"/>
</dbReference>
<keyword evidence="2 4" id="KW-0560">Oxidoreductase</keyword>
<dbReference type="InterPro" id="IPR012394">
    <property type="entry name" value="Aldehyde_DH_NAD(P)"/>
</dbReference>
<dbReference type="Pfam" id="PF00171">
    <property type="entry name" value="Aldedh"/>
    <property type="match status" value="1"/>
</dbReference>
<dbReference type="FunFam" id="3.40.309.10:FF:000003">
    <property type="entry name" value="Aldehyde dehydrogenase"/>
    <property type="match status" value="1"/>
</dbReference>
<evidence type="ECO:0000256" key="4">
    <source>
        <dbReference type="PIRNR" id="PIRNR036492"/>
    </source>
</evidence>
<sequence>MDYIAKIVEDQRRYFLSDATKPIAFRIEQLKILRSALKESESEMIAAIALDFKKSPFDTYTNELALLYSDIDEAISKMKRWTKVKKVRTNLVNFPAKSYIIPEPLGVSLVIGAWNYPYQLSLAPIIPAIAAGCTVILKPSELPSNTSRIMAKIISAHFDPCYIAVVEGGIRETTNLLEQNFDKIFFTGSVPVGRIVYQAAAKNLTPVTLELGGKSPAFITESARMKMPAKRLVWSKFLNSGQTCIAPDYVLVHSSVKQQFLDALIAEIKSIDFSFEQGTYVQIINERNFERLEGLIDHNKVYYGGKVDKQSRFIEPTVMTNVNFSDKVMLEEIFGPILPVIEYSDLADVISKVKQGPRPLSCYIYTEDKHIKERILKSISFGGGAVNDGVMHITNPRLPFGGVRESGMGSYHGDAGFRAFTHYKSILDKPTWIEFNLKYYPHTPLRLKLIKKLLG</sequence>
<dbReference type="CDD" id="cd07136">
    <property type="entry name" value="ALDH_YwdH-P39616"/>
    <property type="match status" value="1"/>
</dbReference>
<gene>
    <name evidence="9" type="ORF">LO744_12015</name>
</gene>
<dbReference type="GO" id="GO:0005737">
    <property type="term" value="C:cytoplasm"/>
    <property type="evidence" value="ECO:0007669"/>
    <property type="project" value="TreeGrafter"/>
</dbReference>
<evidence type="ECO:0000256" key="7">
    <source>
        <dbReference type="RuleBase" id="RU003345"/>
    </source>
</evidence>
<dbReference type="Gene3D" id="3.40.309.10">
    <property type="entry name" value="Aldehyde Dehydrogenase, Chain A, domain 2"/>
    <property type="match status" value="1"/>
</dbReference>
<dbReference type="FunFam" id="3.40.605.10:FF:000004">
    <property type="entry name" value="Aldehyde dehydrogenase"/>
    <property type="match status" value="1"/>
</dbReference>
<dbReference type="InterPro" id="IPR016162">
    <property type="entry name" value="Ald_DH_N"/>
</dbReference>
<keyword evidence="10" id="KW-1185">Reference proteome</keyword>
<evidence type="ECO:0000313" key="9">
    <source>
        <dbReference type="EMBL" id="MCD1117584.1"/>
    </source>
</evidence>
<evidence type="ECO:0000256" key="5">
    <source>
        <dbReference type="PIRSR" id="PIRSR036492-1"/>
    </source>
</evidence>
<dbReference type="PANTHER" id="PTHR43570:SF16">
    <property type="entry name" value="ALDEHYDE DEHYDROGENASE TYPE III, ISOFORM Q"/>
    <property type="match status" value="1"/>
</dbReference>
<proteinExistence type="inferred from homology"/>
<feature type="active site" evidence="5 6">
    <location>
        <position position="210"/>
    </location>
</feature>
<dbReference type="PROSITE" id="PS00687">
    <property type="entry name" value="ALDEHYDE_DEHYDR_GLU"/>
    <property type="match status" value="1"/>
</dbReference>
<dbReference type="PANTHER" id="PTHR43570">
    <property type="entry name" value="ALDEHYDE DEHYDROGENASE"/>
    <property type="match status" value="1"/>
</dbReference>
<evidence type="ECO:0000313" key="10">
    <source>
        <dbReference type="Proteomes" id="UP001108025"/>
    </source>
</evidence>
<dbReference type="PIRSF" id="PIRSF036492">
    <property type="entry name" value="ALDH"/>
    <property type="match status" value="1"/>
</dbReference>
<dbReference type="RefSeq" id="WP_230669577.1">
    <property type="nucleotide sequence ID" value="NZ_JAJNAY010000001.1"/>
</dbReference>
<feature type="domain" description="Aldehyde dehydrogenase" evidence="8">
    <location>
        <begin position="6"/>
        <end position="426"/>
    </location>
</feature>
<dbReference type="GO" id="GO:0004029">
    <property type="term" value="F:aldehyde dehydrogenase (NAD+) activity"/>
    <property type="evidence" value="ECO:0007669"/>
    <property type="project" value="TreeGrafter"/>
</dbReference>
<dbReference type="Gene3D" id="3.40.605.10">
    <property type="entry name" value="Aldehyde Dehydrogenase, Chain A, domain 1"/>
    <property type="match status" value="1"/>
</dbReference>
<dbReference type="SUPFAM" id="SSF53720">
    <property type="entry name" value="ALDH-like"/>
    <property type="match status" value="1"/>
</dbReference>
<dbReference type="InterPro" id="IPR016160">
    <property type="entry name" value="Ald_DH_CS_CYS"/>
</dbReference>
<dbReference type="AlphaFoldDB" id="A0A9Q3YW37"/>
<keyword evidence="3" id="KW-0520">NAD</keyword>
<dbReference type="InterPro" id="IPR015590">
    <property type="entry name" value="Aldehyde_DH_dom"/>
</dbReference>
<evidence type="ECO:0000256" key="1">
    <source>
        <dbReference type="ARBA" id="ARBA00009986"/>
    </source>
</evidence>
<reference evidence="9" key="1">
    <citation type="submission" date="2021-11" db="EMBL/GenBank/DDBJ databases">
        <title>Description of novel Chryseobacterium species.</title>
        <authorList>
            <person name="Saticioglu I.B."/>
            <person name="Ay H."/>
            <person name="Altun S."/>
            <person name="Duman M."/>
        </authorList>
    </citation>
    <scope>NUCLEOTIDE SEQUENCE</scope>
    <source>
        <strain evidence="9">C-17</strain>
    </source>
</reference>
<evidence type="ECO:0000256" key="3">
    <source>
        <dbReference type="ARBA" id="ARBA00023027"/>
    </source>
</evidence>
<dbReference type="InterPro" id="IPR016163">
    <property type="entry name" value="Ald_DH_C"/>
</dbReference>
<evidence type="ECO:0000256" key="2">
    <source>
        <dbReference type="ARBA" id="ARBA00023002"/>
    </source>
</evidence>
<accession>A0A9Q3YW37</accession>
<feature type="active site" evidence="5">
    <location>
        <position position="244"/>
    </location>
</feature>
<evidence type="ECO:0000259" key="8">
    <source>
        <dbReference type="Pfam" id="PF00171"/>
    </source>
</evidence>
<dbReference type="InterPro" id="IPR029510">
    <property type="entry name" value="Ald_DH_CS_GLU"/>
</dbReference>
<dbReference type="PROSITE" id="PS00070">
    <property type="entry name" value="ALDEHYDE_DEHYDR_CYS"/>
    <property type="match status" value="1"/>
</dbReference>
<protein>
    <recommendedName>
        <fullName evidence="4">Aldehyde dehydrogenase</fullName>
    </recommendedName>
</protein>
<dbReference type="GO" id="GO:0006081">
    <property type="term" value="P:aldehyde metabolic process"/>
    <property type="evidence" value="ECO:0007669"/>
    <property type="project" value="InterPro"/>
</dbReference>
<organism evidence="9 10">
    <name type="scientific">Chryseobacterium turcicum</name>
    <dbReference type="NCBI Taxonomy" id="2898076"/>
    <lineage>
        <taxon>Bacteria</taxon>
        <taxon>Pseudomonadati</taxon>
        <taxon>Bacteroidota</taxon>
        <taxon>Flavobacteriia</taxon>
        <taxon>Flavobacteriales</taxon>
        <taxon>Weeksellaceae</taxon>
        <taxon>Chryseobacterium group</taxon>
        <taxon>Chryseobacterium</taxon>
    </lineage>
</organism>
<name>A0A9Q3YW37_9FLAO</name>
<evidence type="ECO:0000256" key="6">
    <source>
        <dbReference type="PROSITE-ProRule" id="PRU10007"/>
    </source>
</evidence>
<dbReference type="Proteomes" id="UP001108025">
    <property type="component" value="Unassembled WGS sequence"/>
</dbReference>
<comment type="similarity">
    <text evidence="1 4 7">Belongs to the aldehyde dehydrogenase family.</text>
</comment>
<dbReference type="EMBL" id="JAJNAY010000001">
    <property type="protein sequence ID" value="MCD1117584.1"/>
    <property type="molecule type" value="Genomic_DNA"/>
</dbReference>